<dbReference type="Proteomes" id="UP000663891">
    <property type="component" value="Unassembled WGS sequence"/>
</dbReference>
<dbReference type="PANTHER" id="PTHR47219">
    <property type="entry name" value="RAB GTPASE-ACTIVATING PROTEIN 1-LIKE"/>
    <property type="match status" value="1"/>
</dbReference>
<dbReference type="GO" id="GO:0005096">
    <property type="term" value="F:GTPase activator activity"/>
    <property type="evidence" value="ECO:0007669"/>
    <property type="project" value="UniProtKB-KW"/>
</dbReference>
<dbReference type="OrthoDB" id="295078at2759"/>
<evidence type="ECO:0000313" key="6">
    <source>
        <dbReference type="EMBL" id="CAF1020314.1"/>
    </source>
</evidence>
<dbReference type="Pfam" id="PF00566">
    <property type="entry name" value="RabGAP-TBC"/>
    <property type="match status" value="1"/>
</dbReference>
<keyword evidence="2 3" id="KW-0175">Coiled coil</keyword>
<dbReference type="SUPFAM" id="SSF47923">
    <property type="entry name" value="Ypt/Rab-GAP domain of gyp1p"/>
    <property type="match status" value="2"/>
</dbReference>
<dbReference type="FunFam" id="1.10.8.270:FF:000001">
    <property type="entry name" value="TBC1 domain family member 1"/>
    <property type="match status" value="1"/>
</dbReference>
<feature type="coiled-coil region" evidence="3">
    <location>
        <begin position="357"/>
        <end position="405"/>
    </location>
</feature>
<evidence type="ECO:0000256" key="2">
    <source>
        <dbReference type="ARBA" id="ARBA00023054"/>
    </source>
</evidence>
<feature type="region of interest" description="Disordered" evidence="4">
    <location>
        <begin position="747"/>
        <end position="774"/>
    </location>
</feature>
<proteinExistence type="predicted"/>
<evidence type="ECO:0000256" key="4">
    <source>
        <dbReference type="SAM" id="MobiDB-lite"/>
    </source>
</evidence>
<feature type="region of interest" description="Disordered" evidence="4">
    <location>
        <begin position="433"/>
        <end position="461"/>
    </location>
</feature>
<evidence type="ECO:0000256" key="3">
    <source>
        <dbReference type="SAM" id="Coils"/>
    </source>
</evidence>
<feature type="compositionally biased region" description="Polar residues" evidence="4">
    <location>
        <begin position="439"/>
        <end position="461"/>
    </location>
</feature>
<evidence type="ECO:0000313" key="8">
    <source>
        <dbReference type="Proteomes" id="UP000663891"/>
    </source>
</evidence>
<feature type="coiled-coil region" evidence="3">
    <location>
        <begin position="647"/>
        <end position="700"/>
    </location>
</feature>
<dbReference type="InterPro" id="IPR035969">
    <property type="entry name" value="Rab-GAP_TBC_sf"/>
</dbReference>
<dbReference type="EMBL" id="CAJNON010000138">
    <property type="protein sequence ID" value="CAF1020314.1"/>
    <property type="molecule type" value="Genomic_DNA"/>
</dbReference>
<feature type="compositionally biased region" description="Low complexity" evidence="4">
    <location>
        <begin position="764"/>
        <end position="774"/>
    </location>
</feature>
<evidence type="ECO:0000259" key="5">
    <source>
        <dbReference type="PROSITE" id="PS50086"/>
    </source>
</evidence>
<dbReference type="FunFam" id="1.10.472.80:FF:000002">
    <property type="entry name" value="Ecotropic viral integration site 5"/>
    <property type="match status" value="1"/>
</dbReference>
<name>A0A814I8Y5_9BILA</name>
<comment type="caution">
    <text evidence="6">The sequence shown here is derived from an EMBL/GenBank/DDBJ whole genome shotgun (WGS) entry which is preliminary data.</text>
</comment>
<dbReference type="Proteomes" id="UP000663881">
    <property type="component" value="Unassembled WGS sequence"/>
</dbReference>
<dbReference type="InterPro" id="IPR000195">
    <property type="entry name" value="Rab-GAP-TBC_dom"/>
</dbReference>
<dbReference type="EMBL" id="CAJOAY010001472">
    <property type="protein sequence ID" value="CAF3847350.1"/>
    <property type="molecule type" value="Genomic_DNA"/>
</dbReference>
<dbReference type="Gene3D" id="1.10.8.270">
    <property type="entry name" value="putative rabgap domain of human tbc1 domain family member 14 like domains"/>
    <property type="match status" value="1"/>
</dbReference>
<reference evidence="6" key="1">
    <citation type="submission" date="2021-02" db="EMBL/GenBank/DDBJ databases">
        <authorList>
            <person name="Nowell W R."/>
        </authorList>
    </citation>
    <scope>NUCLEOTIDE SEQUENCE</scope>
</reference>
<evidence type="ECO:0000256" key="1">
    <source>
        <dbReference type="ARBA" id="ARBA00022468"/>
    </source>
</evidence>
<dbReference type="Gene3D" id="1.10.10.750">
    <property type="entry name" value="Ypt/Rab-GAP domain of gyp1p, domain 1"/>
    <property type="match status" value="1"/>
</dbReference>
<dbReference type="GO" id="GO:0031267">
    <property type="term" value="F:small GTPase binding"/>
    <property type="evidence" value="ECO:0007669"/>
    <property type="project" value="TreeGrafter"/>
</dbReference>
<evidence type="ECO:0000313" key="7">
    <source>
        <dbReference type="EMBL" id="CAF3847350.1"/>
    </source>
</evidence>
<dbReference type="PROSITE" id="PS50086">
    <property type="entry name" value="TBC_RABGAP"/>
    <property type="match status" value="1"/>
</dbReference>
<dbReference type="PANTHER" id="PTHR47219:SF22">
    <property type="entry name" value="RAB-GAP TBC DOMAIN-CONTAINING PROTEIN"/>
    <property type="match status" value="1"/>
</dbReference>
<protein>
    <recommendedName>
        <fullName evidence="5">Rab-GAP TBC domain-containing protein</fullName>
    </recommendedName>
</protein>
<feature type="domain" description="Rab-GAP TBC" evidence="5">
    <location>
        <begin position="112"/>
        <end position="297"/>
    </location>
</feature>
<accession>A0A814I8Y5</accession>
<dbReference type="SMART" id="SM00164">
    <property type="entry name" value="TBC"/>
    <property type="match status" value="1"/>
</dbReference>
<sequence length="818" mass="95740">MTQSTSQKLHVTNMTNDELELLKRLEEENRRIEYDLKSPANATQNNIVNTRSPELHHKQIRQDSISSDVSNLTVDNDGNLENEWNTWNRIINNWTIYMKKKPQWIKDTIRAGVPVHFRPLLWQCLAKVDSSNAKQKYADYMKMTSPCEKVIRRDISRTYPEHELFKEKHGIGQERLFNVIKAYSLYDREVGYCQGIGFIVGLLLMHMPEEEAFAVLVSILHDFGMRDMYKPDMFYLGLCIYQFECMVQEFLPDLNRHFQQESFNTSMYASSWFLTLFTNQFPFTVACRTMDMFLSEGIEIIFRMGIALLDIHQDELMLLSMEDMLKYFQKDVPIKHENDHESLFQRAFSVQYNGKKMKKLEKEYTVIRKEEQEEQIEIRRLRNENRLLKQRVDNLEKESATLANRLIEGQVSNAQYAEESYQLKRENCTLKKQVDEKNSQNSNKIIPQNNTQNSSDSTVASNDEELEVLRGTIDKLTTDNRNLQSTPHIEIASLQEELTLVKMRDAEAQVNMNELRQRIADLNREWQLHDSTCKTIRETNHINDPNPNNDAYDLIAHELLSLKMREAQTDCDNKLLQQQVMDIDTQRQVLYNQIKRQDDEIHRIRVEFEGSRVRENELRSQLHEMKHQMHDGELRQKEDSMMLRIREAESTQTIGDLRQRIAELEIQNQELITRDQIMDDKDLEDKLLELQDEVRRIRLTRSTSLPLKRASLLCSSISWAKSDTIDEDEHLVIRLRLLQTLHRKHSTATELNRTDYEESDDESLTSPLSSSSATNRLSSSSIILSPSSFISPNHRLRQSTPSLFPTISSSLPSTSSAS</sequence>
<gene>
    <name evidence="7" type="ORF">OKA104_LOCUS21285</name>
    <name evidence="6" type="ORF">VCS650_LOCUS15756</name>
</gene>
<dbReference type="AlphaFoldDB" id="A0A814I8Y5"/>
<dbReference type="Gene3D" id="1.10.472.80">
    <property type="entry name" value="Ypt/Rab-GAP domain of gyp1p, domain 3"/>
    <property type="match status" value="1"/>
</dbReference>
<organism evidence="6 8">
    <name type="scientific">Adineta steineri</name>
    <dbReference type="NCBI Taxonomy" id="433720"/>
    <lineage>
        <taxon>Eukaryota</taxon>
        <taxon>Metazoa</taxon>
        <taxon>Spiralia</taxon>
        <taxon>Gnathifera</taxon>
        <taxon>Rotifera</taxon>
        <taxon>Eurotatoria</taxon>
        <taxon>Bdelloidea</taxon>
        <taxon>Adinetida</taxon>
        <taxon>Adinetidae</taxon>
        <taxon>Adineta</taxon>
    </lineage>
</organism>
<keyword evidence="1" id="KW-0343">GTPase activation</keyword>
<dbReference type="InterPro" id="IPR050302">
    <property type="entry name" value="Rab_GAP_TBC_domain"/>
</dbReference>
<feature type="coiled-coil region" evidence="3">
    <location>
        <begin position="466"/>
        <end position="525"/>
    </location>
</feature>